<organism evidence="10 11">
    <name type="scientific">Azonexus hydrophilus</name>
    <dbReference type="NCBI Taxonomy" id="418702"/>
    <lineage>
        <taxon>Bacteria</taxon>
        <taxon>Pseudomonadati</taxon>
        <taxon>Pseudomonadota</taxon>
        <taxon>Betaproteobacteria</taxon>
        <taxon>Rhodocyclales</taxon>
        <taxon>Azonexaceae</taxon>
        <taxon>Azonexus</taxon>
    </lineage>
</organism>
<dbReference type="Pfam" id="PF00270">
    <property type="entry name" value="DEAD"/>
    <property type="match status" value="1"/>
</dbReference>
<evidence type="ECO:0000256" key="7">
    <source>
        <dbReference type="ARBA" id="ARBA00023204"/>
    </source>
</evidence>
<evidence type="ECO:0000256" key="5">
    <source>
        <dbReference type="ARBA" id="ARBA00022840"/>
    </source>
</evidence>
<keyword evidence="6" id="KW-0238">DNA-binding</keyword>
<keyword evidence="7" id="KW-0234">DNA repair</keyword>
<evidence type="ECO:0000259" key="8">
    <source>
        <dbReference type="PROSITE" id="PS51192"/>
    </source>
</evidence>
<evidence type="ECO:0000256" key="4">
    <source>
        <dbReference type="ARBA" id="ARBA00022806"/>
    </source>
</evidence>
<dbReference type="PROSITE" id="PS51194">
    <property type="entry name" value="HELICASE_CTER"/>
    <property type="match status" value="1"/>
</dbReference>
<keyword evidence="4 10" id="KW-0347">Helicase</keyword>
<protein>
    <submittedName>
        <fullName evidence="10">DEAD/DEAH box helicase</fullName>
    </submittedName>
</protein>
<name>A0ABZ2XMB7_9RHOO</name>
<keyword evidence="1" id="KW-0547">Nucleotide-binding</keyword>
<dbReference type="Gene3D" id="3.40.50.300">
    <property type="entry name" value="P-loop containing nucleotide triphosphate hydrolases"/>
    <property type="match status" value="2"/>
</dbReference>
<keyword evidence="2" id="KW-0227">DNA damage</keyword>
<dbReference type="SMART" id="SM00487">
    <property type="entry name" value="DEXDc"/>
    <property type="match status" value="1"/>
</dbReference>
<gene>
    <name evidence="10" type="ORF">AADV58_17320</name>
</gene>
<evidence type="ECO:0000313" key="11">
    <source>
        <dbReference type="Proteomes" id="UP001479520"/>
    </source>
</evidence>
<evidence type="ECO:0000313" key="10">
    <source>
        <dbReference type="EMBL" id="WZJ23517.1"/>
    </source>
</evidence>
<dbReference type="Proteomes" id="UP001479520">
    <property type="component" value="Plasmid unnamed1"/>
</dbReference>
<dbReference type="RefSeq" id="WP_341744829.1">
    <property type="nucleotide sequence ID" value="NZ_CP151407.1"/>
</dbReference>
<feature type="domain" description="Helicase ATP-binding" evidence="8">
    <location>
        <begin position="282"/>
        <end position="432"/>
    </location>
</feature>
<sequence length="646" mass="71081">MADAHTPEKEVERVCKGLGVDNPGELLRWLPKGYRDYRAPSDSIPKMFGHGKVALRVTILSKEEYDRQGSLTGIHSAQKPYRISMRVRDGRGYECYMTVFGAIQPWKAVSVGSAVTVYATVDEWNGKLQIKGPELIPEHRVGKICPMYRGKRRKVSAEAVEAAAEVALESHIQDAIESIERACGYSEAEICAETSLGIKSLGALLRALHSPASMAAAEEAVSQARNVSILMLKRMAARLSERPICERSRIEINREMLASLMGQLPYPLTKDQTTAVAEIIHDLESDKAMRRLLSGDVGTGKTLTFVIPAVAALMMGKSVAIVAPNQPLVNQLAEEVKQLYPNAPVHIVVGGNSKQALREGPCILLGTMALANVVKRSGREIDFLICDEQHKFSTEQREALVAEHTNLLEATATAIPRTVALMTHGGMSVSILRESPVQKTIKTRLAFPERREDVIGFLEQKVVNKGGQLAVIYPRLESSQGKKSGAIEAALHWEKRYPGKVSVLHGRLSEEEKRAVIDEFKRGDKRVLVATTIFELGLTVEGLRGLLVIDPDRLGASQLHQLRGRLARKGGVGYMIMYMRQPVDAYDPETVARLQRVEATTDGFELAEDDAYARGFGDLQDGEVQDGKMPVLFYGVSIRPDELVAD</sequence>
<evidence type="ECO:0000256" key="6">
    <source>
        <dbReference type="ARBA" id="ARBA00023125"/>
    </source>
</evidence>
<dbReference type="InterPro" id="IPR014001">
    <property type="entry name" value="Helicase_ATP-bd"/>
</dbReference>
<dbReference type="PROSITE" id="PS51192">
    <property type="entry name" value="HELICASE_ATP_BIND_1"/>
    <property type="match status" value="1"/>
</dbReference>
<reference evidence="10 11" key="1">
    <citation type="submission" date="2024-04" db="EMBL/GenBank/DDBJ databases">
        <title>Dissimilatory iodate-reducing microorganisms contribute to the enrichment of iodine in groundwater.</title>
        <authorList>
            <person name="Jiang Z."/>
        </authorList>
    </citation>
    <scope>NUCLEOTIDE SEQUENCE [LARGE SCALE GENOMIC DNA]</scope>
    <source>
        <strain evidence="10 11">NCP973</strain>
        <plasmid evidence="10 11">unnamed1</plasmid>
    </source>
</reference>
<dbReference type="GO" id="GO:0004386">
    <property type="term" value="F:helicase activity"/>
    <property type="evidence" value="ECO:0007669"/>
    <property type="project" value="UniProtKB-KW"/>
</dbReference>
<dbReference type="EMBL" id="CP151407">
    <property type="protein sequence ID" value="WZJ23517.1"/>
    <property type="molecule type" value="Genomic_DNA"/>
</dbReference>
<dbReference type="InterPro" id="IPR047112">
    <property type="entry name" value="RecG/Mfd"/>
</dbReference>
<evidence type="ECO:0000259" key="9">
    <source>
        <dbReference type="PROSITE" id="PS51194"/>
    </source>
</evidence>
<dbReference type="PANTHER" id="PTHR47964">
    <property type="entry name" value="ATP-DEPENDENT DNA HELICASE HOMOLOG RECG, CHLOROPLASTIC"/>
    <property type="match status" value="1"/>
</dbReference>
<geneLocation type="plasmid" evidence="10 11">
    <name>unnamed1</name>
</geneLocation>
<keyword evidence="10" id="KW-0614">Plasmid</keyword>
<evidence type="ECO:0000256" key="1">
    <source>
        <dbReference type="ARBA" id="ARBA00022741"/>
    </source>
</evidence>
<dbReference type="SMART" id="SM00490">
    <property type="entry name" value="HELICc"/>
    <property type="match status" value="1"/>
</dbReference>
<keyword evidence="3" id="KW-0378">Hydrolase</keyword>
<dbReference type="InterPro" id="IPR001650">
    <property type="entry name" value="Helicase_C-like"/>
</dbReference>
<keyword evidence="5" id="KW-0067">ATP-binding</keyword>
<accession>A0ABZ2XMB7</accession>
<feature type="domain" description="Helicase C-terminal" evidence="9">
    <location>
        <begin position="450"/>
        <end position="620"/>
    </location>
</feature>
<dbReference type="SUPFAM" id="SSF52540">
    <property type="entry name" value="P-loop containing nucleoside triphosphate hydrolases"/>
    <property type="match status" value="2"/>
</dbReference>
<evidence type="ECO:0000256" key="3">
    <source>
        <dbReference type="ARBA" id="ARBA00022801"/>
    </source>
</evidence>
<dbReference type="Pfam" id="PF00271">
    <property type="entry name" value="Helicase_C"/>
    <property type="match status" value="1"/>
</dbReference>
<proteinExistence type="predicted"/>
<keyword evidence="11" id="KW-1185">Reference proteome</keyword>
<dbReference type="PANTHER" id="PTHR47964:SF1">
    <property type="entry name" value="ATP-DEPENDENT DNA HELICASE HOMOLOG RECG, CHLOROPLASTIC"/>
    <property type="match status" value="1"/>
</dbReference>
<evidence type="ECO:0000256" key="2">
    <source>
        <dbReference type="ARBA" id="ARBA00022763"/>
    </source>
</evidence>
<dbReference type="InterPro" id="IPR011545">
    <property type="entry name" value="DEAD/DEAH_box_helicase_dom"/>
</dbReference>
<dbReference type="InterPro" id="IPR027417">
    <property type="entry name" value="P-loop_NTPase"/>
</dbReference>